<dbReference type="Pfam" id="PF13414">
    <property type="entry name" value="TPR_11"/>
    <property type="match status" value="1"/>
</dbReference>
<dbReference type="InterPro" id="IPR006636">
    <property type="entry name" value="STI1_HS-bd"/>
</dbReference>
<dbReference type="InterPro" id="IPR019734">
    <property type="entry name" value="TPR_rpt"/>
</dbReference>
<dbReference type="FunFam" id="1.10.260.100:FF:000002">
    <property type="entry name" value="Stress-induced-phosphoprotein 1 (Hsp70/Hsp90-organizing)"/>
    <property type="match status" value="1"/>
</dbReference>
<dbReference type="GO" id="GO:0051879">
    <property type="term" value="F:Hsp90 protein binding"/>
    <property type="evidence" value="ECO:0007669"/>
    <property type="project" value="TreeGrafter"/>
</dbReference>
<keyword evidence="2" id="KW-0963">Cytoplasm</keyword>
<proteinExistence type="predicted"/>
<dbReference type="OrthoDB" id="2423701at2759"/>
<feature type="repeat" description="TPR" evidence="5">
    <location>
        <begin position="223"/>
        <end position="256"/>
    </location>
</feature>
<keyword evidence="3" id="KW-0677">Repeat</keyword>
<feature type="domain" description="STI1" evidence="6">
    <location>
        <begin position="290"/>
        <end position="329"/>
    </location>
</feature>
<dbReference type="Pfam" id="PF13181">
    <property type="entry name" value="TPR_8"/>
    <property type="match status" value="1"/>
</dbReference>
<dbReference type="PANTHER" id="PTHR22904:SF523">
    <property type="entry name" value="STRESS-INDUCED-PHOSPHOPROTEIN 1"/>
    <property type="match status" value="1"/>
</dbReference>
<dbReference type="GO" id="GO:0005737">
    <property type="term" value="C:cytoplasm"/>
    <property type="evidence" value="ECO:0007669"/>
    <property type="project" value="UniProtKB-SubCell"/>
</dbReference>
<dbReference type="EMBL" id="SNRW01015027">
    <property type="protein sequence ID" value="KAA6370824.1"/>
    <property type="molecule type" value="Genomic_DNA"/>
</dbReference>
<organism evidence="7 8">
    <name type="scientific">Streblomastix strix</name>
    <dbReference type="NCBI Taxonomy" id="222440"/>
    <lineage>
        <taxon>Eukaryota</taxon>
        <taxon>Metamonada</taxon>
        <taxon>Preaxostyla</taxon>
        <taxon>Oxymonadida</taxon>
        <taxon>Streblomastigidae</taxon>
        <taxon>Streblomastix</taxon>
    </lineage>
</organism>
<sequence>MSTEQAQAAKDEGNKFYKQKKFTEAIEQYDRAIALDGTQASFHLNKAAVYMELGNSKTAESDADERKRLYEEAAKSCERALTVGNDNKAGFEATAKAYLRLSTAQTKLGRFAEALTNCEKSMTEHRTDEAVKRQKEILKAKAEKEELEYRDPEKAEEARQLGNQAFGKGEFVDAIRIYTDAIRRNPNDVRLFSNRAACHQKLMNWSSALDDCDKAIELDPNFIKAYIRKGSVQTFLKQYPQAMKTLEIALKIDPNNQDAKNSYTEVIMRIQRSQNSTAGDSQQVNEAMKDPEIRQILMDPVMQNILQEMQSNPASLKQHIQNPKVAEALSKLIAAGIVKLG</sequence>
<evidence type="ECO:0000313" key="8">
    <source>
        <dbReference type="Proteomes" id="UP000324800"/>
    </source>
</evidence>
<dbReference type="Gene3D" id="1.10.260.100">
    <property type="match status" value="1"/>
</dbReference>
<dbReference type="AlphaFoldDB" id="A0A5J4UKW2"/>
<dbReference type="PROSITE" id="PS50005">
    <property type="entry name" value="TPR"/>
    <property type="match status" value="4"/>
</dbReference>
<feature type="repeat" description="TPR" evidence="5">
    <location>
        <begin position="189"/>
        <end position="222"/>
    </location>
</feature>
<evidence type="ECO:0000256" key="2">
    <source>
        <dbReference type="ARBA" id="ARBA00022490"/>
    </source>
</evidence>
<evidence type="ECO:0000256" key="3">
    <source>
        <dbReference type="ARBA" id="ARBA00022737"/>
    </source>
</evidence>
<evidence type="ECO:0000256" key="4">
    <source>
        <dbReference type="ARBA" id="ARBA00022803"/>
    </source>
</evidence>
<name>A0A5J4UKW2_9EUKA</name>
<evidence type="ECO:0000259" key="6">
    <source>
        <dbReference type="SMART" id="SM00727"/>
    </source>
</evidence>
<protein>
    <submittedName>
        <fullName evidence="7">Putative Hsp70-Hsp90 organizing protein</fullName>
    </submittedName>
</protein>
<feature type="repeat" description="TPR" evidence="5">
    <location>
        <begin position="6"/>
        <end position="39"/>
    </location>
</feature>
<gene>
    <name evidence="7" type="ORF">EZS28_033650</name>
</gene>
<comment type="subcellular location">
    <subcellularLocation>
        <location evidence="1">Cytoplasm</location>
    </subcellularLocation>
</comment>
<evidence type="ECO:0000256" key="5">
    <source>
        <dbReference type="PROSITE-ProRule" id="PRU00339"/>
    </source>
</evidence>
<reference evidence="7 8" key="1">
    <citation type="submission" date="2019-03" db="EMBL/GenBank/DDBJ databases">
        <title>Single cell metagenomics reveals metabolic interactions within the superorganism composed of flagellate Streblomastix strix and complex community of Bacteroidetes bacteria on its surface.</title>
        <authorList>
            <person name="Treitli S.C."/>
            <person name="Kolisko M."/>
            <person name="Husnik F."/>
            <person name="Keeling P."/>
            <person name="Hampl V."/>
        </authorList>
    </citation>
    <scope>NUCLEOTIDE SEQUENCE [LARGE SCALE GENOMIC DNA]</scope>
    <source>
        <strain evidence="7">ST1C</strain>
    </source>
</reference>
<dbReference type="SMART" id="SM00727">
    <property type="entry name" value="STI1"/>
    <property type="match status" value="1"/>
</dbReference>
<dbReference type="SUPFAM" id="SSF48452">
    <property type="entry name" value="TPR-like"/>
    <property type="match status" value="2"/>
</dbReference>
<dbReference type="PANTHER" id="PTHR22904">
    <property type="entry name" value="TPR REPEAT CONTAINING PROTEIN"/>
    <property type="match status" value="1"/>
</dbReference>
<comment type="caution">
    <text evidence="7">The sequence shown here is derived from an EMBL/GenBank/DDBJ whole genome shotgun (WGS) entry which is preliminary data.</text>
</comment>
<dbReference type="InterPro" id="IPR041243">
    <property type="entry name" value="STI1/HOP_DP"/>
</dbReference>
<accession>A0A5J4UKW2</accession>
<dbReference type="Pfam" id="PF00515">
    <property type="entry name" value="TPR_1"/>
    <property type="match status" value="1"/>
</dbReference>
<dbReference type="Proteomes" id="UP000324800">
    <property type="component" value="Unassembled WGS sequence"/>
</dbReference>
<dbReference type="SMART" id="SM00028">
    <property type="entry name" value="TPR"/>
    <property type="match status" value="6"/>
</dbReference>
<dbReference type="InterPro" id="IPR011990">
    <property type="entry name" value="TPR-like_helical_dom_sf"/>
</dbReference>
<feature type="repeat" description="TPR" evidence="5">
    <location>
        <begin position="155"/>
        <end position="188"/>
    </location>
</feature>
<dbReference type="Pfam" id="PF17830">
    <property type="entry name" value="STI1-HOP_DP"/>
    <property type="match status" value="1"/>
</dbReference>
<evidence type="ECO:0000313" key="7">
    <source>
        <dbReference type="EMBL" id="KAA6370824.1"/>
    </source>
</evidence>
<keyword evidence="4 5" id="KW-0802">TPR repeat</keyword>
<evidence type="ECO:0000256" key="1">
    <source>
        <dbReference type="ARBA" id="ARBA00004496"/>
    </source>
</evidence>
<dbReference type="Gene3D" id="1.25.40.10">
    <property type="entry name" value="Tetratricopeptide repeat domain"/>
    <property type="match status" value="2"/>
</dbReference>